<evidence type="ECO:0000256" key="1">
    <source>
        <dbReference type="SAM" id="MobiDB-lite"/>
    </source>
</evidence>
<dbReference type="PANTHER" id="PTHR31025">
    <property type="entry name" value="SI:CH211-196P9.1-RELATED"/>
    <property type="match status" value="1"/>
</dbReference>
<reference evidence="2 3" key="1">
    <citation type="submission" date="2024-05" db="EMBL/GenBank/DDBJ databases">
        <title>Genome sequencing and assembly of Indian major carp, Cirrhinus mrigala (Hamilton, 1822).</title>
        <authorList>
            <person name="Mohindra V."/>
            <person name="Chowdhury L.M."/>
            <person name="Lal K."/>
            <person name="Jena J.K."/>
        </authorList>
    </citation>
    <scope>NUCLEOTIDE SEQUENCE [LARGE SCALE GENOMIC DNA]</scope>
    <source>
        <strain evidence="2">CM1030</strain>
        <tissue evidence="2">Blood</tissue>
    </source>
</reference>
<protein>
    <submittedName>
        <fullName evidence="2">Uncharacterized protein</fullName>
    </submittedName>
</protein>
<comment type="caution">
    <text evidence="2">The sequence shown here is derived from an EMBL/GenBank/DDBJ whole genome shotgun (WGS) entry which is preliminary data.</text>
</comment>
<keyword evidence="3" id="KW-1185">Reference proteome</keyword>
<feature type="compositionally biased region" description="Basic and acidic residues" evidence="1">
    <location>
        <begin position="82"/>
        <end position="103"/>
    </location>
</feature>
<accession>A0ABD0MH30</accession>
<feature type="non-terminal residue" evidence="2">
    <location>
        <position position="237"/>
    </location>
</feature>
<sequence>MKHEILQKLAECMYSFKAYRTDEDFAEVATALISKHPCLREHGSSTGCGGWKNSLEFKMGNFRSKLHKAGCIDVTVNGERKGKYCPEGQPKTEHEKKTQRDETNYLPNFPLGKDKISLEKDRELLVEEMRKRAPNKTLVAHKMDQTFPLRRKEIVETEPPIRTMLERWSALFTEHEVFAEFTRRCKNFQNEFFGELDKHTPCLMKIFKSKTGTLGQTLAELLEQVETRRNTNQASCQ</sequence>
<dbReference type="AlphaFoldDB" id="A0ABD0MH30"/>
<name>A0ABD0MH30_CIRMR</name>
<proteinExistence type="predicted"/>
<gene>
    <name evidence="2" type="ORF">M9458_055395</name>
</gene>
<feature type="region of interest" description="Disordered" evidence="1">
    <location>
        <begin position="82"/>
        <end position="105"/>
    </location>
</feature>
<organism evidence="2 3">
    <name type="scientific">Cirrhinus mrigala</name>
    <name type="common">Mrigala</name>
    <dbReference type="NCBI Taxonomy" id="683832"/>
    <lineage>
        <taxon>Eukaryota</taxon>
        <taxon>Metazoa</taxon>
        <taxon>Chordata</taxon>
        <taxon>Craniata</taxon>
        <taxon>Vertebrata</taxon>
        <taxon>Euteleostomi</taxon>
        <taxon>Actinopterygii</taxon>
        <taxon>Neopterygii</taxon>
        <taxon>Teleostei</taxon>
        <taxon>Ostariophysi</taxon>
        <taxon>Cypriniformes</taxon>
        <taxon>Cyprinidae</taxon>
        <taxon>Labeoninae</taxon>
        <taxon>Labeonini</taxon>
        <taxon>Cirrhinus</taxon>
    </lineage>
</organism>
<dbReference type="EMBL" id="JAMKFB020000477">
    <property type="protein sequence ID" value="KAL0149357.1"/>
    <property type="molecule type" value="Genomic_DNA"/>
</dbReference>
<evidence type="ECO:0000313" key="2">
    <source>
        <dbReference type="EMBL" id="KAL0149357.1"/>
    </source>
</evidence>
<dbReference type="PANTHER" id="PTHR31025:SF19">
    <property type="entry name" value="SI:CH73-42K18.1-RELATED"/>
    <property type="match status" value="1"/>
</dbReference>
<dbReference type="Proteomes" id="UP001529510">
    <property type="component" value="Unassembled WGS sequence"/>
</dbReference>
<evidence type="ECO:0000313" key="3">
    <source>
        <dbReference type="Proteomes" id="UP001529510"/>
    </source>
</evidence>